<feature type="transmembrane region" description="Helical" evidence="7">
    <location>
        <begin position="268"/>
        <end position="289"/>
    </location>
</feature>
<dbReference type="Gene3D" id="1.20.1250.20">
    <property type="entry name" value="MFS general substrate transporter like domains"/>
    <property type="match status" value="2"/>
</dbReference>
<feature type="transmembrane region" description="Helical" evidence="7">
    <location>
        <begin position="79"/>
        <end position="101"/>
    </location>
</feature>
<name>A0ABS6QAE0_9PSED</name>
<proteinExistence type="predicted"/>
<comment type="caution">
    <text evidence="8">The sequence shown here is derived from an EMBL/GenBank/DDBJ whole genome shotgun (WGS) entry which is preliminary data.</text>
</comment>
<keyword evidence="5 7" id="KW-1133">Transmembrane helix</keyword>
<sequence>MGATTICFADRASLRAALILSLCLPGDVLLYLLLPMQYQAFGITLGEAGILLAANRLVRIFGYHYVMKGYARWGDRPSSMVAAGCAALCALGYATLCGFWALLLLRLLWGLAYAALNLSTQVMATAQAAGAARRSGRSRALVAVGPMVALPLGALLSLEHGPRLIFLAMVASSLLGVWLARRLPAAAHRLPAEHRRFRRPDSVAVWSFTEGLTLDGLFIIGLSLLAQQLLGADAVLVAGGLLAVRYLSELLLSPLGGMLAQRWGATRMLLGLALLTAGALVAFGCHWLVAGGGLVLVLRALQLPLVVPIVAERNPGQQRVRALAANAVWRDIGAGVGPLLAAVVLPLMAPVWVYALAALALAISALACAQRPAVLLPMAHPAAADQEVAGGKVR</sequence>
<evidence type="ECO:0000256" key="6">
    <source>
        <dbReference type="ARBA" id="ARBA00023136"/>
    </source>
</evidence>
<gene>
    <name evidence="8" type="ORF">HU760_011160</name>
</gene>
<dbReference type="RefSeq" id="WP_186677023.1">
    <property type="nucleotide sequence ID" value="NZ_JABWRZ020000001.1"/>
</dbReference>
<keyword evidence="3" id="KW-1003">Cell membrane</keyword>
<dbReference type="InterPro" id="IPR011701">
    <property type="entry name" value="MFS"/>
</dbReference>
<dbReference type="Pfam" id="PF07690">
    <property type="entry name" value="MFS_1"/>
    <property type="match status" value="1"/>
</dbReference>
<feature type="transmembrane region" description="Helical" evidence="7">
    <location>
        <begin position="140"/>
        <end position="158"/>
    </location>
</feature>
<evidence type="ECO:0000313" key="8">
    <source>
        <dbReference type="EMBL" id="MBV4491151.1"/>
    </source>
</evidence>
<feature type="transmembrane region" description="Helical" evidence="7">
    <location>
        <begin position="40"/>
        <end position="58"/>
    </location>
</feature>
<feature type="transmembrane region" description="Helical" evidence="7">
    <location>
        <begin position="229"/>
        <end position="247"/>
    </location>
</feature>
<keyword evidence="4 7" id="KW-0812">Transmembrane</keyword>
<dbReference type="InterPro" id="IPR050171">
    <property type="entry name" value="MFS_Transporters"/>
</dbReference>
<accession>A0ABS6QAE0</accession>
<comment type="subcellular location">
    <subcellularLocation>
        <location evidence="1">Cell membrane</location>
        <topology evidence="1">Multi-pass membrane protein</topology>
    </subcellularLocation>
</comment>
<keyword evidence="2" id="KW-0813">Transport</keyword>
<dbReference type="Proteomes" id="UP000609530">
    <property type="component" value="Unassembled WGS sequence"/>
</dbReference>
<evidence type="ECO:0000256" key="1">
    <source>
        <dbReference type="ARBA" id="ARBA00004651"/>
    </source>
</evidence>
<evidence type="ECO:0000313" key="9">
    <source>
        <dbReference type="Proteomes" id="UP000609530"/>
    </source>
</evidence>
<feature type="transmembrane region" description="Helical" evidence="7">
    <location>
        <begin position="203"/>
        <end position="223"/>
    </location>
</feature>
<organism evidence="8 9">
    <name type="scientific">Pseudomonas oryzicola</name>
    <dbReference type="NCBI Taxonomy" id="485876"/>
    <lineage>
        <taxon>Bacteria</taxon>
        <taxon>Pseudomonadati</taxon>
        <taxon>Pseudomonadota</taxon>
        <taxon>Gammaproteobacteria</taxon>
        <taxon>Pseudomonadales</taxon>
        <taxon>Pseudomonadaceae</taxon>
        <taxon>Pseudomonas</taxon>
    </lineage>
</organism>
<feature type="transmembrane region" description="Helical" evidence="7">
    <location>
        <begin position="164"/>
        <end position="183"/>
    </location>
</feature>
<dbReference type="EMBL" id="JABWRZ020000001">
    <property type="protein sequence ID" value="MBV4491151.1"/>
    <property type="molecule type" value="Genomic_DNA"/>
</dbReference>
<evidence type="ECO:0000256" key="3">
    <source>
        <dbReference type="ARBA" id="ARBA00022475"/>
    </source>
</evidence>
<evidence type="ECO:0000256" key="4">
    <source>
        <dbReference type="ARBA" id="ARBA00022692"/>
    </source>
</evidence>
<evidence type="ECO:0000256" key="2">
    <source>
        <dbReference type="ARBA" id="ARBA00022448"/>
    </source>
</evidence>
<dbReference type="SUPFAM" id="SSF103473">
    <property type="entry name" value="MFS general substrate transporter"/>
    <property type="match status" value="1"/>
</dbReference>
<dbReference type="InterPro" id="IPR036259">
    <property type="entry name" value="MFS_trans_sf"/>
</dbReference>
<protein>
    <submittedName>
        <fullName evidence="8">MFS transporter</fullName>
    </submittedName>
</protein>
<evidence type="ECO:0000256" key="7">
    <source>
        <dbReference type="SAM" id="Phobius"/>
    </source>
</evidence>
<keyword evidence="6 7" id="KW-0472">Membrane</keyword>
<reference evidence="8 9" key="1">
    <citation type="journal article" date="2020" name="Microorganisms">
        <title>Reliable Identification of Environmental Pseudomonas Isolates Using the rpoD Gene.</title>
        <authorList>
            <consortium name="The Broad Institute Genome Sequencing Platform"/>
            <person name="Girard L."/>
            <person name="Lood C."/>
            <person name="Rokni-Zadeh H."/>
            <person name="van Noort V."/>
            <person name="Lavigne R."/>
            <person name="De Mot R."/>
        </authorList>
    </citation>
    <scope>NUCLEOTIDE SEQUENCE [LARGE SCALE GENOMIC DNA]</scope>
    <source>
        <strain evidence="8 9">RD9SR1</strain>
    </source>
</reference>
<dbReference type="PANTHER" id="PTHR23517">
    <property type="entry name" value="RESISTANCE PROTEIN MDTM, PUTATIVE-RELATED-RELATED"/>
    <property type="match status" value="1"/>
</dbReference>
<evidence type="ECO:0000256" key="5">
    <source>
        <dbReference type="ARBA" id="ARBA00022989"/>
    </source>
</evidence>
<feature type="transmembrane region" description="Helical" evidence="7">
    <location>
        <begin position="12"/>
        <end position="34"/>
    </location>
</feature>
<dbReference type="PANTHER" id="PTHR23517:SF2">
    <property type="entry name" value="MULTIDRUG RESISTANCE PROTEIN MDTH"/>
    <property type="match status" value="1"/>
</dbReference>
<keyword evidence="9" id="KW-1185">Reference proteome</keyword>
<feature type="transmembrane region" description="Helical" evidence="7">
    <location>
        <begin position="107"/>
        <end position="128"/>
    </location>
</feature>